<evidence type="ECO:0000256" key="6">
    <source>
        <dbReference type="SAM" id="SignalP"/>
    </source>
</evidence>
<evidence type="ECO:0000313" key="8">
    <source>
        <dbReference type="EMBL" id="MDT0619121.1"/>
    </source>
</evidence>
<evidence type="ECO:0000259" key="7">
    <source>
        <dbReference type="PROSITE" id="PS51007"/>
    </source>
</evidence>
<keyword evidence="9" id="KW-1185">Reference proteome</keyword>
<sequence length="195" mass="20651">MTRRLFSLFFLTLVLGTAGLQVACSESQSKTASNDSATEEPAGADESQDSGNTQVAAADTESEPTDDAASNEDGGGDTSGKPYDVSCDDDHCVANEAVVTGYEKYHAHCHTCHGPNGVGSTFAPSLVDRLEDLNQGEFTGIIANGKKRFDSTTGTYSVMPAWKDNPDVMSNVGQLWAYLKARSDEALPAVHPDPK</sequence>
<dbReference type="Proteomes" id="UP001259982">
    <property type="component" value="Unassembled WGS sequence"/>
</dbReference>
<evidence type="ECO:0000256" key="4">
    <source>
        <dbReference type="PROSITE-ProRule" id="PRU00433"/>
    </source>
</evidence>
<evidence type="ECO:0000256" key="5">
    <source>
        <dbReference type="SAM" id="MobiDB-lite"/>
    </source>
</evidence>
<dbReference type="InterPro" id="IPR009056">
    <property type="entry name" value="Cyt_c-like_dom"/>
</dbReference>
<name>A0ABU3B9H6_9GAMM</name>
<keyword evidence="2 4" id="KW-0479">Metal-binding</keyword>
<dbReference type="InterPro" id="IPR036909">
    <property type="entry name" value="Cyt_c-like_dom_sf"/>
</dbReference>
<dbReference type="Pfam" id="PF13442">
    <property type="entry name" value="Cytochrome_CBB3"/>
    <property type="match status" value="1"/>
</dbReference>
<feature type="domain" description="Cytochrome c" evidence="7">
    <location>
        <begin position="96"/>
        <end position="183"/>
    </location>
</feature>
<dbReference type="Gene3D" id="1.10.760.10">
    <property type="entry name" value="Cytochrome c-like domain"/>
    <property type="match status" value="1"/>
</dbReference>
<reference evidence="8 9" key="1">
    <citation type="submission" date="2023-09" db="EMBL/GenBank/DDBJ databases">
        <authorList>
            <person name="Rey-Velasco X."/>
        </authorList>
    </citation>
    <scope>NUCLEOTIDE SEQUENCE [LARGE SCALE GENOMIC DNA]</scope>
    <source>
        <strain evidence="8 9">P385</strain>
    </source>
</reference>
<feature type="chain" id="PRO_5045725093" evidence="6">
    <location>
        <begin position="24"/>
        <end position="195"/>
    </location>
</feature>
<gene>
    <name evidence="8" type="ORF">RM531_11610</name>
</gene>
<dbReference type="RefSeq" id="WP_311659449.1">
    <property type="nucleotide sequence ID" value="NZ_JAVRHY010000011.1"/>
</dbReference>
<accession>A0ABU3B9H6</accession>
<evidence type="ECO:0000256" key="1">
    <source>
        <dbReference type="ARBA" id="ARBA00022617"/>
    </source>
</evidence>
<dbReference type="EMBL" id="JAVRHY010000011">
    <property type="protein sequence ID" value="MDT0619121.1"/>
    <property type="molecule type" value="Genomic_DNA"/>
</dbReference>
<feature type="region of interest" description="Disordered" evidence="5">
    <location>
        <begin position="26"/>
        <end position="82"/>
    </location>
</feature>
<evidence type="ECO:0000256" key="2">
    <source>
        <dbReference type="ARBA" id="ARBA00022723"/>
    </source>
</evidence>
<keyword evidence="6" id="KW-0732">Signal</keyword>
<protein>
    <submittedName>
        <fullName evidence="8">Cytochrome c</fullName>
    </submittedName>
</protein>
<feature type="signal peptide" evidence="6">
    <location>
        <begin position="1"/>
        <end position="23"/>
    </location>
</feature>
<comment type="caution">
    <text evidence="8">The sequence shown here is derived from an EMBL/GenBank/DDBJ whole genome shotgun (WGS) entry which is preliminary data.</text>
</comment>
<dbReference type="PROSITE" id="PS51007">
    <property type="entry name" value="CYTC"/>
    <property type="match status" value="1"/>
</dbReference>
<proteinExistence type="predicted"/>
<dbReference type="SUPFAM" id="SSF46626">
    <property type="entry name" value="Cytochrome c"/>
    <property type="match status" value="1"/>
</dbReference>
<organism evidence="8 9">
    <name type="scientific">Spectribacter acetivorans</name>
    <dbReference type="NCBI Taxonomy" id="3075603"/>
    <lineage>
        <taxon>Bacteria</taxon>
        <taxon>Pseudomonadati</taxon>
        <taxon>Pseudomonadota</taxon>
        <taxon>Gammaproteobacteria</taxon>
        <taxon>Salinisphaerales</taxon>
        <taxon>Salinisphaeraceae</taxon>
        <taxon>Spectribacter</taxon>
    </lineage>
</organism>
<keyword evidence="1 4" id="KW-0349">Heme</keyword>
<feature type="compositionally biased region" description="Acidic residues" evidence="5">
    <location>
        <begin position="60"/>
        <end position="70"/>
    </location>
</feature>
<feature type="compositionally biased region" description="Polar residues" evidence="5">
    <location>
        <begin position="26"/>
        <end position="36"/>
    </location>
</feature>
<evidence type="ECO:0000256" key="3">
    <source>
        <dbReference type="ARBA" id="ARBA00023004"/>
    </source>
</evidence>
<keyword evidence="3 4" id="KW-0408">Iron</keyword>
<evidence type="ECO:0000313" key="9">
    <source>
        <dbReference type="Proteomes" id="UP001259982"/>
    </source>
</evidence>